<dbReference type="EnsemblPlants" id="Zm00001eb068480_T001">
    <property type="protein sequence ID" value="Zm00001eb068480_P001"/>
    <property type="gene ID" value="Zm00001eb068480"/>
</dbReference>
<gene>
    <name evidence="2" type="primary">LOC103645846</name>
    <name evidence="1" type="ORF">ZEAMMB73_Zm00001d002072</name>
</gene>
<proteinExistence type="predicted"/>
<dbReference type="ExpressionAtlas" id="A0A1D6DW47">
    <property type="expression patterns" value="baseline and differential"/>
</dbReference>
<dbReference type="Proteomes" id="UP000007305">
    <property type="component" value="Chromosome 2"/>
</dbReference>
<dbReference type="OrthoDB" id="658672at2759"/>
<dbReference type="IntAct" id="A0A1D6DW47">
    <property type="interactions" value="1"/>
</dbReference>
<evidence type="ECO:0000313" key="1">
    <source>
        <dbReference type="EMBL" id="ONM12936.1"/>
    </source>
</evidence>
<protein>
    <submittedName>
        <fullName evidence="1 2">Uncharacterized protein</fullName>
    </submittedName>
</protein>
<dbReference type="eggNOG" id="ENOG502R7VX">
    <property type="taxonomic scope" value="Eukaryota"/>
</dbReference>
<name>A0A1D6DW47_MAIZE</name>
<organism evidence="1">
    <name type="scientific">Zea mays</name>
    <name type="common">Maize</name>
    <dbReference type="NCBI Taxonomy" id="4577"/>
    <lineage>
        <taxon>Eukaryota</taxon>
        <taxon>Viridiplantae</taxon>
        <taxon>Streptophyta</taxon>
        <taxon>Embryophyta</taxon>
        <taxon>Tracheophyta</taxon>
        <taxon>Spermatophyta</taxon>
        <taxon>Magnoliopsida</taxon>
        <taxon>Liliopsida</taxon>
        <taxon>Poales</taxon>
        <taxon>Poaceae</taxon>
        <taxon>PACMAD clade</taxon>
        <taxon>Panicoideae</taxon>
        <taxon>Andropogonodae</taxon>
        <taxon>Andropogoneae</taxon>
        <taxon>Tripsacinae</taxon>
        <taxon>Zea</taxon>
    </lineage>
</organism>
<dbReference type="PaxDb" id="4577-GRMZM2G400965_P01"/>
<dbReference type="GeneID" id="103645846"/>
<evidence type="ECO:0000313" key="3">
    <source>
        <dbReference type="Proteomes" id="UP000007305"/>
    </source>
</evidence>
<sequence length="117" mass="12553">MLLLAVPAVLAGFLKAFRLAFLLWPLNLALPLARDLPRACITVRAIASFYAAGLRGYVAGARRGVQLLHARRQLGQQQQQLAASSSSSSSSSALGVAWTREDADVVAHAMLAFDDIY</sequence>
<reference evidence="2" key="2">
    <citation type="submission" date="2019-07" db="EMBL/GenBank/DDBJ databases">
        <authorList>
            <person name="Seetharam A."/>
            <person name="Woodhouse M."/>
            <person name="Cannon E."/>
        </authorList>
    </citation>
    <scope>NUCLEOTIDE SEQUENCE [LARGE SCALE GENOMIC DNA]</scope>
    <source>
        <strain evidence="2">cv. B73</strain>
    </source>
</reference>
<dbReference type="Gramene" id="Zm00001eb068480_T001">
    <property type="protein sequence ID" value="Zm00001eb068480_P001"/>
    <property type="gene ID" value="Zm00001eb068480"/>
</dbReference>
<dbReference type="OMA" id="HAMLAFD"/>
<dbReference type="EMBL" id="CM007648">
    <property type="protein sequence ID" value="ONM12936.1"/>
    <property type="molecule type" value="Genomic_DNA"/>
</dbReference>
<evidence type="ECO:0000313" key="2">
    <source>
        <dbReference type="EnsemblPlants" id="Zm00001eb068480_P001"/>
    </source>
</evidence>
<reference evidence="2" key="3">
    <citation type="submission" date="2021-05" db="UniProtKB">
        <authorList>
            <consortium name="EnsemblPlants"/>
        </authorList>
    </citation>
    <scope>IDENTIFICATION</scope>
    <source>
        <strain evidence="2">cv. B73</strain>
    </source>
</reference>
<accession>A0A1D6DW47</accession>
<reference evidence="1 3" key="1">
    <citation type="submission" date="2015-12" db="EMBL/GenBank/DDBJ databases">
        <title>Update maize B73 reference genome by single molecule sequencing technologies.</title>
        <authorList>
            <consortium name="Maize Genome Sequencing Project"/>
            <person name="Ware D."/>
        </authorList>
    </citation>
    <scope>NUCLEOTIDE SEQUENCE [LARGE SCALE GENOMIC DNA]</scope>
    <source>
        <strain evidence="3">cv. B73</strain>
        <tissue evidence="1">Seedling</tissue>
    </source>
</reference>
<dbReference type="RefSeq" id="NP_001142564.2">
    <property type="nucleotide sequence ID" value="NM_001149092.2"/>
</dbReference>
<dbReference type="AlphaFoldDB" id="A0A1D6DW47"/>
<keyword evidence="3" id="KW-1185">Reference proteome</keyword>